<protein>
    <submittedName>
        <fullName evidence="1">DUF4249 domain-containing protein</fullName>
    </submittedName>
</protein>
<dbReference type="KEGG" id="spib:G8759_11140"/>
<name>A0A6G9AL55_9BACT</name>
<organism evidence="1 2">
    <name type="scientific">Spirosoma aureum</name>
    <dbReference type="NCBI Taxonomy" id="2692134"/>
    <lineage>
        <taxon>Bacteria</taxon>
        <taxon>Pseudomonadati</taxon>
        <taxon>Bacteroidota</taxon>
        <taxon>Cytophagia</taxon>
        <taxon>Cytophagales</taxon>
        <taxon>Cytophagaceae</taxon>
        <taxon>Spirosoma</taxon>
    </lineage>
</organism>
<dbReference type="InterPro" id="IPR025345">
    <property type="entry name" value="DUF4249"/>
</dbReference>
<dbReference type="PROSITE" id="PS51257">
    <property type="entry name" value="PROKAR_LIPOPROTEIN"/>
    <property type="match status" value="1"/>
</dbReference>
<sequence>MIRVLVSLFLVIALSACIDRVELPIRSEVPRLVVEGQITNEAPPYTVRLTYTGNYGEANAADRFVQGARLRLANDQGRSTGFLSVGSGLYQTSDSTFRGQVGRTYSLTIVLSTDKQYVTQPEQMPSVPAVDSVSGTLKRTENYATPYQYLYTITTRDPATEKNYYRWTAYGVTTRKSVGIPCTLGSPSICFDRCWTTVVNNVVNIYSDDAINGNLIQNRSVLSLPVYAIGPQLMEVQQYGMTQSNYQFWKLYQQQNARTGSIFDPLPAPVTGNVVNSNDPTDVARGYFAVTSISRKRFRNQGEETTGTAVYGFISSQIVPPGDCRSTYGPVPVSEPDGWR</sequence>
<reference evidence="1 2" key="1">
    <citation type="submission" date="2020-03" db="EMBL/GenBank/DDBJ databases">
        <authorList>
            <person name="Kim M.K."/>
        </authorList>
    </citation>
    <scope>NUCLEOTIDE SEQUENCE [LARGE SCALE GENOMIC DNA]</scope>
    <source>
        <strain evidence="1 2">BT328</strain>
    </source>
</reference>
<dbReference type="Pfam" id="PF14054">
    <property type="entry name" value="DUF4249"/>
    <property type="match status" value="1"/>
</dbReference>
<dbReference type="AlphaFoldDB" id="A0A6G9AL55"/>
<evidence type="ECO:0000313" key="1">
    <source>
        <dbReference type="EMBL" id="QIP13140.1"/>
    </source>
</evidence>
<accession>A0A6G9AL55</accession>
<gene>
    <name evidence="1" type="ORF">G8759_11140</name>
</gene>
<dbReference type="EMBL" id="CP050063">
    <property type="protein sequence ID" value="QIP13140.1"/>
    <property type="molecule type" value="Genomic_DNA"/>
</dbReference>
<keyword evidence="2" id="KW-1185">Reference proteome</keyword>
<dbReference type="RefSeq" id="WP_167207927.1">
    <property type="nucleotide sequence ID" value="NZ_CP050063.1"/>
</dbReference>
<dbReference type="Proteomes" id="UP000501802">
    <property type="component" value="Chromosome"/>
</dbReference>
<evidence type="ECO:0000313" key="2">
    <source>
        <dbReference type="Proteomes" id="UP000501802"/>
    </source>
</evidence>
<proteinExistence type="predicted"/>